<protein>
    <submittedName>
        <fullName evidence="1">Uncharacterized protein</fullName>
    </submittedName>
</protein>
<keyword evidence="2" id="KW-1185">Reference proteome</keyword>
<proteinExistence type="predicted"/>
<sequence>MLLGPTAMDFDTKTPIHTFLELFKIKCINLLPAQPGKGIIADFRWRHYPNKAQFRRGKGGSRRLPTMPLPAYKPPPFHKSLSFHTASEEDGSGESQRANVFCWQKDIKFNWIQEAIRSSIICKVK</sequence>
<accession>A0ABV0MXF2</accession>
<comment type="caution">
    <text evidence="1">The sequence shown here is derived from an EMBL/GenBank/DDBJ whole genome shotgun (WGS) entry which is preliminary data.</text>
</comment>
<dbReference type="EMBL" id="JAHRIO010018051">
    <property type="protein sequence ID" value="MEQ2163804.1"/>
    <property type="molecule type" value="Genomic_DNA"/>
</dbReference>
<evidence type="ECO:0000313" key="2">
    <source>
        <dbReference type="Proteomes" id="UP001476798"/>
    </source>
</evidence>
<gene>
    <name evidence="1" type="ORF">GOODEAATRI_034137</name>
</gene>
<evidence type="ECO:0000313" key="1">
    <source>
        <dbReference type="EMBL" id="MEQ2163804.1"/>
    </source>
</evidence>
<reference evidence="1 2" key="1">
    <citation type="submission" date="2021-06" db="EMBL/GenBank/DDBJ databases">
        <authorList>
            <person name="Palmer J.M."/>
        </authorList>
    </citation>
    <scope>NUCLEOTIDE SEQUENCE [LARGE SCALE GENOMIC DNA]</scope>
    <source>
        <strain evidence="1 2">GA_2019</strain>
        <tissue evidence="1">Muscle</tissue>
    </source>
</reference>
<name>A0ABV0MXF2_9TELE</name>
<organism evidence="1 2">
    <name type="scientific">Goodea atripinnis</name>
    <dbReference type="NCBI Taxonomy" id="208336"/>
    <lineage>
        <taxon>Eukaryota</taxon>
        <taxon>Metazoa</taxon>
        <taxon>Chordata</taxon>
        <taxon>Craniata</taxon>
        <taxon>Vertebrata</taxon>
        <taxon>Euteleostomi</taxon>
        <taxon>Actinopterygii</taxon>
        <taxon>Neopterygii</taxon>
        <taxon>Teleostei</taxon>
        <taxon>Neoteleostei</taxon>
        <taxon>Acanthomorphata</taxon>
        <taxon>Ovalentaria</taxon>
        <taxon>Atherinomorphae</taxon>
        <taxon>Cyprinodontiformes</taxon>
        <taxon>Goodeidae</taxon>
        <taxon>Goodea</taxon>
    </lineage>
</organism>
<dbReference type="Proteomes" id="UP001476798">
    <property type="component" value="Unassembled WGS sequence"/>
</dbReference>